<organism evidence="2 3">
    <name type="scientific">Moschus moschiferus</name>
    <name type="common">Siberian musk deer</name>
    <name type="synonym">Moschus sibiricus</name>
    <dbReference type="NCBI Taxonomy" id="68415"/>
    <lineage>
        <taxon>Eukaryota</taxon>
        <taxon>Metazoa</taxon>
        <taxon>Chordata</taxon>
        <taxon>Craniata</taxon>
        <taxon>Vertebrata</taxon>
        <taxon>Euteleostomi</taxon>
        <taxon>Mammalia</taxon>
        <taxon>Eutheria</taxon>
        <taxon>Laurasiatheria</taxon>
        <taxon>Artiodactyla</taxon>
        <taxon>Ruminantia</taxon>
        <taxon>Pecora</taxon>
        <taxon>Moschidae</taxon>
        <taxon>Moschus</taxon>
    </lineage>
</organism>
<feature type="domain" description="KRAB" evidence="1">
    <location>
        <begin position="1"/>
        <end position="43"/>
    </location>
</feature>
<proteinExistence type="predicted"/>
<protein>
    <recommendedName>
        <fullName evidence="1">KRAB domain-containing protein</fullName>
    </recommendedName>
</protein>
<dbReference type="GeneTree" id="ENSGT01130000278709"/>
<dbReference type="GO" id="GO:0006355">
    <property type="term" value="P:regulation of DNA-templated transcription"/>
    <property type="evidence" value="ECO:0007669"/>
    <property type="project" value="InterPro"/>
</dbReference>
<reference evidence="2" key="1">
    <citation type="submission" date="2025-08" db="UniProtKB">
        <authorList>
            <consortium name="Ensembl"/>
        </authorList>
    </citation>
    <scope>IDENTIFICATION</scope>
</reference>
<keyword evidence="3" id="KW-1185">Reference proteome</keyword>
<evidence type="ECO:0000259" key="1">
    <source>
        <dbReference type="PROSITE" id="PS50805"/>
    </source>
</evidence>
<dbReference type="PROSITE" id="PS50805">
    <property type="entry name" value="KRAB"/>
    <property type="match status" value="1"/>
</dbReference>
<accession>A0A8C6CKF9</accession>
<sequence length="46" mass="5175">MLENYGNLASLGLIVSKPDLVTFLEKMKDPQDVRRMEKTAIHPGMS</sequence>
<dbReference type="InterPro" id="IPR001909">
    <property type="entry name" value="KRAB"/>
</dbReference>
<dbReference type="InterPro" id="IPR036051">
    <property type="entry name" value="KRAB_dom_sf"/>
</dbReference>
<dbReference type="Ensembl" id="ENSMMST00000000036.1">
    <property type="protein sequence ID" value="ENSMMSP00000000033.1"/>
    <property type="gene ID" value="ENSMMSG00000000039.1"/>
</dbReference>
<name>A0A8C6CKF9_MOSMO</name>
<dbReference type="Proteomes" id="UP000694544">
    <property type="component" value="Unplaced"/>
</dbReference>
<reference evidence="2" key="2">
    <citation type="submission" date="2025-09" db="UniProtKB">
        <authorList>
            <consortium name="Ensembl"/>
        </authorList>
    </citation>
    <scope>IDENTIFICATION</scope>
</reference>
<dbReference type="AlphaFoldDB" id="A0A8C6CKF9"/>
<evidence type="ECO:0000313" key="3">
    <source>
        <dbReference type="Proteomes" id="UP000694544"/>
    </source>
</evidence>
<evidence type="ECO:0000313" key="2">
    <source>
        <dbReference type="Ensembl" id="ENSMMSP00000000033.1"/>
    </source>
</evidence>
<dbReference type="SUPFAM" id="SSF109640">
    <property type="entry name" value="KRAB domain (Kruppel-associated box)"/>
    <property type="match status" value="1"/>
</dbReference>